<dbReference type="Proteomes" id="UP001595692">
    <property type="component" value="Unassembled WGS sequence"/>
</dbReference>
<proteinExistence type="predicted"/>
<evidence type="ECO:0000313" key="4">
    <source>
        <dbReference type="Proteomes" id="UP001595692"/>
    </source>
</evidence>
<feature type="signal peptide" evidence="1">
    <location>
        <begin position="1"/>
        <end position="17"/>
    </location>
</feature>
<evidence type="ECO:0000259" key="2">
    <source>
        <dbReference type="Pfam" id="PF13511"/>
    </source>
</evidence>
<sequence length="153" mass="17101">MRKIALFLLCCVPVSYAAEVYRWVDSHGVAHYSQLPPSGDTDTNLSRINTAYTPGQQALIEKAEREEAMRKLMADGIVPPAAAGGDDTCSALEQDKFAYEKRRIESVYLNARNACDVTYHNSEQKAARLDCYQDAEQVMQSAMTNVAKVRFCR</sequence>
<reference evidence="4" key="1">
    <citation type="journal article" date="2019" name="Int. J. Syst. Evol. Microbiol.">
        <title>The Global Catalogue of Microorganisms (GCM) 10K type strain sequencing project: providing services to taxonomists for standard genome sequencing and annotation.</title>
        <authorList>
            <consortium name="The Broad Institute Genomics Platform"/>
            <consortium name="The Broad Institute Genome Sequencing Center for Infectious Disease"/>
            <person name="Wu L."/>
            <person name="Ma J."/>
        </authorList>
    </citation>
    <scope>NUCLEOTIDE SEQUENCE [LARGE SCALE GENOMIC DNA]</scope>
    <source>
        <strain evidence="4">CCUG 54939</strain>
    </source>
</reference>
<evidence type="ECO:0000313" key="3">
    <source>
        <dbReference type="EMBL" id="MFC3914038.1"/>
    </source>
</evidence>
<dbReference type="EMBL" id="JBHSAF010000014">
    <property type="protein sequence ID" value="MFC3914038.1"/>
    <property type="molecule type" value="Genomic_DNA"/>
</dbReference>
<organism evidence="3 4">
    <name type="scientific">Pseudaeromonas sharmana</name>
    <dbReference type="NCBI Taxonomy" id="328412"/>
    <lineage>
        <taxon>Bacteria</taxon>
        <taxon>Pseudomonadati</taxon>
        <taxon>Pseudomonadota</taxon>
        <taxon>Gammaproteobacteria</taxon>
        <taxon>Aeromonadales</taxon>
        <taxon>Aeromonadaceae</taxon>
        <taxon>Pseudaeromonas</taxon>
    </lineage>
</organism>
<keyword evidence="4" id="KW-1185">Reference proteome</keyword>
<protein>
    <submittedName>
        <fullName evidence="3">DUF4124 domain-containing protein</fullName>
    </submittedName>
</protein>
<dbReference type="InterPro" id="IPR025392">
    <property type="entry name" value="DUF4124"/>
</dbReference>
<accession>A0ABV8CPU9</accession>
<comment type="caution">
    <text evidence="3">The sequence shown here is derived from an EMBL/GenBank/DDBJ whole genome shotgun (WGS) entry which is preliminary data.</text>
</comment>
<keyword evidence="1" id="KW-0732">Signal</keyword>
<name>A0ABV8CPU9_9GAMM</name>
<feature type="domain" description="DUF4124" evidence="2">
    <location>
        <begin position="7"/>
        <end position="47"/>
    </location>
</feature>
<evidence type="ECO:0000256" key="1">
    <source>
        <dbReference type="SAM" id="SignalP"/>
    </source>
</evidence>
<gene>
    <name evidence="3" type="ORF">ACFOSS_11235</name>
</gene>
<dbReference type="RefSeq" id="WP_377152500.1">
    <property type="nucleotide sequence ID" value="NZ_JBHSAF010000014.1"/>
</dbReference>
<feature type="chain" id="PRO_5046988770" evidence="1">
    <location>
        <begin position="18"/>
        <end position="153"/>
    </location>
</feature>
<dbReference type="Pfam" id="PF13511">
    <property type="entry name" value="DUF4124"/>
    <property type="match status" value="1"/>
</dbReference>